<dbReference type="EMBL" id="UZAF01017725">
    <property type="protein sequence ID" value="VDO44391.1"/>
    <property type="molecule type" value="Genomic_DNA"/>
</dbReference>
<evidence type="ECO:0000256" key="4">
    <source>
        <dbReference type="SAM" id="Phobius"/>
    </source>
</evidence>
<evidence type="ECO:0000313" key="6">
    <source>
        <dbReference type="Proteomes" id="UP000268014"/>
    </source>
</evidence>
<dbReference type="OMA" id="PIEKICW"/>
<evidence type="ECO:0000256" key="1">
    <source>
        <dbReference type="ARBA" id="ARBA00023136"/>
    </source>
</evidence>
<sequence length="203" mass="22683">MMNIRLELDDLARVLSTYAGRDKALRTLCFILTLKAQSSNNKSDLLALAKQCSAARLVLRQFNHPSMIKSVRQLFNTRPSDPIDYACSATVTGVYTVYGVVELFAWLADAKMVSADSAPLWRWCLYLWIVALIAGIARQIRMIYKKGLEKSNEDLLTLVSLSSDFIAAIHSLPHKILWSGMLTPSQSATFSLIASLIGFYKVF</sequence>
<dbReference type="STRING" id="6290.A0A0N4WLH3"/>
<feature type="transmembrane region" description="Helical" evidence="4">
    <location>
        <begin position="85"/>
        <end position="108"/>
    </location>
</feature>
<evidence type="ECO:0000256" key="3">
    <source>
        <dbReference type="ARBA" id="ARBA00046271"/>
    </source>
</evidence>
<evidence type="ECO:0000256" key="2">
    <source>
        <dbReference type="ARBA" id="ARBA00023140"/>
    </source>
</evidence>
<evidence type="ECO:0000313" key="7">
    <source>
        <dbReference type="WBParaSite" id="HPLM_0001199801-mRNA-1"/>
    </source>
</evidence>
<dbReference type="PANTHER" id="PTHR20990">
    <property type="entry name" value="PEROXISOMAL BIOGENESIS FACTOR 11"/>
    <property type="match status" value="1"/>
</dbReference>
<dbReference type="InterPro" id="IPR008733">
    <property type="entry name" value="PEX11"/>
</dbReference>
<accession>A0A0N4WLH3</accession>
<dbReference type="InterPro" id="IPR026510">
    <property type="entry name" value="PEX11C_met"/>
</dbReference>
<evidence type="ECO:0000313" key="5">
    <source>
        <dbReference type="EMBL" id="VDO44391.1"/>
    </source>
</evidence>
<dbReference type="GO" id="GO:0016559">
    <property type="term" value="P:peroxisome fission"/>
    <property type="evidence" value="ECO:0007669"/>
    <property type="project" value="InterPro"/>
</dbReference>
<reference evidence="5 6" key="2">
    <citation type="submission" date="2018-11" db="EMBL/GenBank/DDBJ databases">
        <authorList>
            <consortium name="Pathogen Informatics"/>
        </authorList>
    </citation>
    <scope>NUCLEOTIDE SEQUENCE [LARGE SCALE GENOMIC DNA]</scope>
    <source>
        <strain evidence="5 6">MHpl1</strain>
    </source>
</reference>
<protein>
    <submittedName>
        <fullName evidence="7">Peroxisomal biogenesis factor 11</fullName>
    </submittedName>
</protein>
<proteinExistence type="predicted"/>
<dbReference type="GO" id="GO:0005778">
    <property type="term" value="C:peroxisomal membrane"/>
    <property type="evidence" value="ECO:0007669"/>
    <property type="project" value="UniProtKB-SubCell"/>
</dbReference>
<dbReference type="Proteomes" id="UP000268014">
    <property type="component" value="Unassembled WGS sequence"/>
</dbReference>
<gene>
    <name evidence="5" type="ORF">HPLM_LOCUS11986</name>
</gene>
<name>A0A0N4WLH3_HAEPC</name>
<keyword evidence="4" id="KW-1133">Transmembrane helix</keyword>
<dbReference type="PANTHER" id="PTHR20990:SF1">
    <property type="entry name" value="PEROXISOMAL MEMBRANE PROTEIN 11C"/>
    <property type="match status" value="1"/>
</dbReference>
<dbReference type="OrthoDB" id="10005898at2759"/>
<feature type="transmembrane region" description="Helical" evidence="4">
    <location>
        <begin position="120"/>
        <end position="137"/>
    </location>
</feature>
<dbReference type="AlphaFoldDB" id="A0A0N4WLH3"/>
<keyword evidence="1 4" id="KW-0472">Membrane</keyword>
<dbReference type="Pfam" id="PF05648">
    <property type="entry name" value="PEX11"/>
    <property type="match status" value="1"/>
</dbReference>
<keyword evidence="4" id="KW-0812">Transmembrane</keyword>
<keyword evidence="2" id="KW-0576">Peroxisome</keyword>
<reference evidence="7" key="1">
    <citation type="submission" date="2017-02" db="UniProtKB">
        <authorList>
            <consortium name="WormBaseParasite"/>
        </authorList>
    </citation>
    <scope>IDENTIFICATION</scope>
</reference>
<dbReference type="WBParaSite" id="HPLM_0001199801-mRNA-1">
    <property type="protein sequence ID" value="HPLM_0001199801-mRNA-1"/>
    <property type="gene ID" value="HPLM_0001199801"/>
</dbReference>
<organism evidence="7">
    <name type="scientific">Haemonchus placei</name>
    <name type="common">Barber's pole worm</name>
    <dbReference type="NCBI Taxonomy" id="6290"/>
    <lineage>
        <taxon>Eukaryota</taxon>
        <taxon>Metazoa</taxon>
        <taxon>Ecdysozoa</taxon>
        <taxon>Nematoda</taxon>
        <taxon>Chromadorea</taxon>
        <taxon>Rhabditida</taxon>
        <taxon>Rhabditina</taxon>
        <taxon>Rhabditomorpha</taxon>
        <taxon>Strongyloidea</taxon>
        <taxon>Trichostrongylidae</taxon>
        <taxon>Haemonchus</taxon>
    </lineage>
</organism>
<keyword evidence="6" id="KW-1185">Reference proteome</keyword>
<comment type="subcellular location">
    <subcellularLocation>
        <location evidence="3">Peroxisome membrane</location>
    </subcellularLocation>
</comment>